<dbReference type="InterPro" id="IPR029058">
    <property type="entry name" value="AB_hydrolase_fold"/>
</dbReference>
<protein>
    <recommendedName>
        <fullName evidence="1">Dienelactone hydrolase domain-containing protein</fullName>
    </recommendedName>
</protein>
<dbReference type="Pfam" id="PF01738">
    <property type="entry name" value="DLH"/>
    <property type="match status" value="1"/>
</dbReference>
<dbReference type="OrthoDB" id="9771666at2"/>
<organism evidence="2 3">
    <name type="scientific">Bradyrhizobium niftali</name>
    <dbReference type="NCBI Taxonomy" id="2560055"/>
    <lineage>
        <taxon>Bacteria</taxon>
        <taxon>Pseudomonadati</taxon>
        <taxon>Pseudomonadota</taxon>
        <taxon>Alphaproteobacteria</taxon>
        <taxon>Hyphomicrobiales</taxon>
        <taxon>Nitrobacteraceae</taxon>
        <taxon>Bradyrhizobium</taxon>
    </lineage>
</organism>
<dbReference type="Proteomes" id="UP000297966">
    <property type="component" value="Unassembled WGS sequence"/>
</dbReference>
<dbReference type="Gene3D" id="3.40.50.1820">
    <property type="entry name" value="alpha/beta hydrolase"/>
    <property type="match status" value="1"/>
</dbReference>
<dbReference type="GO" id="GO:0016787">
    <property type="term" value="F:hydrolase activity"/>
    <property type="evidence" value="ECO:0007669"/>
    <property type="project" value="InterPro"/>
</dbReference>
<dbReference type="InterPro" id="IPR002925">
    <property type="entry name" value="Dienelactn_hydro"/>
</dbReference>
<dbReference type="PANTHER" id="PTHR46623">
    <property type="entry name" value="CARBOXYMETHYLENEBUTENOLIDASE-RELATED"/>
    <property type="match status" value="1"/>
</dbReference>
<sequence>MAAASMPRLPARPDVGLYIELSAGSDMQGKFSKICAKGGSAFDCYLVTPEPEKPVAAIVLASAIHGVDADMRAIADELAASGFIVAVPDLFWRSIAGPLSRRDPRAAQRAQPRPEQIRAGEDDLIDTLRHLGTLPQFNGQAAVMGFCYGGPYAILGPKRLGYAAGICCHGSQMLDYLHELVGVREQVCLIWGDDDDRAPVEVLEAYRNLAASMENVEVHIFPRVRHGYMMRGSPSFDRATHDFSIKRTREMLEGLKSAVR</sequence>
<dbReference type="AlphaFoldDB" id="A0A4Y9LBD1"/>
<evidence type="ECO:0000259" key="1">
    <source>
        <dbReference type="Pfam" id="PF01738"/>
    </source>
</evidence>
<dbReference type="EMBL" id="SPQT01000038">
    <property type="protein sequence ID" value="TFV39052.1"/>
    <property type="molecule type" value="Genomic_DNA"/>
</dbReference>
<dbReference type="InterPro" id="IPR051049">
    <property type="entry name" value="Dienelactone_hydrolase-like"/>
</dbReference>
<gene>
    <name evidence="2" type="ORF">E4K65_41155</name>
</gene>
<reference evidence="2 3" key="1">
    <citation type="submission" date="2019-03" db="EMBL/GenBank/DDBJ databases">
        <title>Bradyrhizobium diversity isolated from nodules of Chamaecrista fasciculata.</title>
        <authorList>
            <person name="Klepa M.S."/>
            <person name="Urquiaga M.O."/>
            <person name="Hungria M."/>
            <person name="Delamuta J.R."/>
        </authorList>
    </citation>
    <scope>NUCLEOTIDE SEQUENCE [LARGE SCALE GENOMIC DNA]</scope>
    <source>
        <strain evidence="2 3">CNPSo 3448</strain>
    </source>
</reference>
<accession>A0A4Y9LBD1</accession>
<proteinExistence type="predicted"/>
<comment type="caution">
    <text evidence="2">The sequence shown here is derived from an EMBL/GenBank/DDBJ whole genome shotgun (WGS) entry which is preliminary data.</text>
</comment>
<feature type="domain" description="Dienelactone hydrolase" evidence="1">
    <location>
        <begin position="42"/>
        <end position="252"/>
    </location>
</feature>
<dbReference type="PANTHER" id="PTHR46623:SF6">
    <property type="entry name" value="ALPHA_BETA-HYDROLASES SUPERFAMILY PROTEIN"/>
    <property type="match status" value="1"/>
</dbReference>
<evidence type="ECO:0000313" key="2">
    <source>
        <dbReference type="EMBL" id="TFV39052.1"/>
    </source>
</evidence>
<dbReference type="SUPFAM" id="SSF53474">
    <property type="entry name" value="alpha/beta-Hydrolases"/>
    <property type="match status" value="1"/>
</dbReference>
<keyword evidence="3" id="KW-1185">Reference proteome</keyword>
<evidence type="ECO:0000313" key="3">
    <source>
        <dbReference type="Proteomes" id="UP000297966"/>
    </source>
</evidence>
<name>A0A4Y9LBD1_9BRAD</name>
<dbReference type="RefSeq" id="WP_135178964.1">
    <property type="nucleotide sequence ID" value="NZ_SPQT01000038.1"/>
</dbReference>